<organism evidence="2 3">
    <name type="scientific">Corchorus capsularis</name>
    <name type="common">Jute</name>
    <dbReference type="NCBI Taxonomy" id="210143"/>
    <lineage>
        <taxon>Eukaryota</taxon>
        <taxon>Viridiplantae</taxon>
        <taxon>Streptophyta</taxon>
        <taxon>Embryophyta</taxon>
        <taxon>Tracheophyta</taxon>
        <taxon>Spermatophyta</taxon>
        <taxon>Magnoliopsida</taxon>
        <taxon>eudicotyledons</taxon>
        <taxon>Gunneridae</taxon>
        <taxon>Pentapetalae</taxon>
        <taxon>rosids</taxon>
        <taxon>malvids</taxon>
        <taxon>Malvales</taxon>
        <taxon>Malvaceae</taxon>
        <taxon>Grewioideae</taxon>
        <taxon>Apeibeae</taxon>
        <taxon>Corchorus</taxon>
    </lineage>
</organism>
<dbReference type="EMBL" id="AWWV01014470">
    <property type="protein sequence ID" value="OMO56670.1"/>
    <property type="molecule type" value="Genomic_DNA"/>
</dbReference>
<dbReference type="AlphaFoldDB" id="A0A1R3GF68"/>
<dbReference type="Proteomes" id="UP000188268">
    <property type="component" value="Unassembled WGS sequence"/>
</dbReference>
<keyword evidence="2" id="KW-0418">Kinase</keyword>
<dbReference type="InterPro" id="IPR055900">
    <property type="entry name" value="DUF7477"/>
</dbReference>
<proteinExistence type="predicted"/>
<accession>A0A1R3GF68</accession>
<dbReference type="GO" id="GO:0016301">
    <property type="term" value="F:kinase activity"/>
    <property type="evidence" value="ECO:0007669"/>
    <property type="project" value="UniProtKB-KW"/>
</dbReference>
<reference evidence="2 3" key="1">
    <citation type="submission" date="2013-09" db="EMBL/GenBank/DDBJ databases">
        <title>Corchorus capsularis genome sequencing.</title>
        <authorList>
            <person name="Alam M."/>
            <person name="Haque M.S."/>
            <person name="Islam M.S."/>
            <person name="Emdad E.M."/>
            <person name="Islam M.M."/>
            <person name="Ahmed B."/>
            <person name="Halim A."/>
            <person name="Hossen Q.M.M."/>
            <person name="Hossain M.Z."/>
            <person name="Ahmed R."/>
            <person name="Khan M.M."/>
            <person name="Islam R."/>
            <person name="Rashid M.M."/>
            <person name="Khan S.A."/>
            <person name="Rahman M.S."/>
            <person name="Alam M."/>
        </authorList>
    </citation>
    <scope>NUCLEOTIDE SEQUENCE [LARGE SCALE GENOMIC DNA]</scope>
    <source>
        <strain evidence="3">cv. CVL-1</strain>
        <tissue evidence="2">Whole seedling</tissue>
    </source>
</reference>
<dbReference type="Gramene" id="OMO56670">
    <property type="protein sequence ID" value="OMO56670"/>
    <property type="gene ID" value="CCACVL1_26379"/>
</dbReference>
<comment type="caution">
    <text evidence="2">The sequence shown here is derived from an EMBL/GenBank/DDBJ whole genome shotgun (WGS) entry which is preliminary data.</text>
</comment>
<dbReference type="Pfam" id="PF24289">
    <property type="entry name" value="DUF7477"/>
    <property type="match status" value="1"/>
</dbReference>
<dbReference type="OrthoDB" id="1735558at2759"/>
<keyword evidence="3" id="KW-1185">Reference proteome</keyword>
<evidence type="ECO:0000259" key="1">
    <source>
        <dbReference type="Pfam" id="PF24289"/>
    </source>
</evidence>
<gene>
    <name evidence="2" type="ORF">CCACVL1_26379</name>
</gene>
<sequence>MEKWEKNFYISSIAGATNGSSLVVMSKGTPYTQQSYKVKIGLRVLTRPDAAKLPTIY</sequence>
<feature type="domain" description="DUF7477" evidence="1">
    <location>
        <begin position="1"/>
        <end position="38"/>
    </location>
</feature>
<evidence type="ECO:0000313" key="3">
    <source>
        <dbReference type="Proteomes" id="UP000188268"/>
    </source>
</evidence>
<protein>
    <submittedName>
        <fullName evidence="2">Putative casein kinase</fullName>
    </submittedName>
</protein>
<evidence type="ECO:0000313" key="2">
    <source>
        <dbReference type="EMBL" id="OMO56670.1"/>
    </source>
</evidence>
<dbReference type="STRING" id="210143.A0A1R3GF68"/>
<name>A0A1R3GF68_COCAP</name>
<keyword evidence="2" id="KW-0808">Transferase</keyword>